<dbReference type="GO" id="GO:0005794">
    <property type="term" value="C:Golgi apparatus"/>
    <property type="evidence" value="ECO:0007669"/>
    <property type="project" value="UniProtKB-SubCell"/>
</dbReference>
<keyword evidence="8" id="KW-1185">Reference proteome</keyword>
<feature type="compositionally biased region" description="Low complexity" evidence="6">
    <location>
        <begin position="156"/>
        <end position="169"/>
    </location>
</feature>
<comment type="subcellular location">
    <subcellularLocation>
        <location evidence="1">Golgi apparatus</location>
    </subcellularLocation>
</comment>
<keyword evidence="3" id="KW-0333">Golgi apparatus</keyword>
<feature type="coiled-coil region" evidence="5">
    <location>
        <begin position="118"/>
        <end position="154"/>
    </location>
</feature>
<protein>
    <recommendedName>
        <fullName evidence="9">G kinase-anchoring protein 1</fullName>
    </recommendedName>
</protein>
<evidence type="ECO:0000313" key="8">
    <source>
        <dbReference type="Proteomes" id="UP000801492"/>
    </source>
</evidence>
<feature type="compositionally biased region" description="Low complexity" evidence="6">
    <location>
        <begin position="53"/>
        <end position="67"/>
    </location>
</feature>
<dbReference type="PANTHER" id="PTHR14899">
    <property type="entry name" value="G KINASE ANCHORING PROTEIN 1"/>
    <property type="match status" value="1"/>
</dbReference>
<dbReference type="InterPro" id="IPR026109">
    <property type="entry name" value="GKAP1"/>
</dbReference>
<evidence type="ECO:0000256" key="2">
    <source>
        <dbReference type="ARBA" id="ARBA00006662"/>
    </source>
</evidence>
<feature type="region of interest" description="Disordered" evidence="6">
    <location>
        <begin position="156"/>
        <end position="179"/>
    </location>
</feature>
<evidence type="ECO:0000313" key="7">
    <source>
        <dbReference type="EMBL" id="KAF2885498.1"/>
    </source>
</evidence>
<evidence type="ECO:0000256" key="1">
    <source>
        <dbReference type="ARBA" id="ARBA00004555"/>
    </source>
</evidence>
<dbReference type="PANTHER" id="PTHR14899:SF0">
    <property type="entry name" value="G KINASE-ANCHORING PROTEIN 1"/>
    <property type="match status" value="1"/>
</dbReference>
<comment type="similarity">
    <text evidence="2">Belongs to the GKAP1 family.</text>
</comment>
<gene>
    <name evidence="7" type="ORF">ILUMI_20648</name>
</gene>
<evidence type="ECO:0000256" key="3">
    <source>
        <dbReference type="ARBA" id="ARBA00023034"/>
    </source>
</evidence>
<dbReference type="EMBL" id="VTPC01089916">
    <property type="protein sequence ID" value="KAF2885498.1"/>
    <property type="molecule type" value="Genomic_DNA"/>
</dbReference>
<dbReference type="PRINTS" id="PR02083">
    <property type="entry name" value="GKINASEAP1"/>
</dbReference>
<comment type="caution">
    <text evidence="7">The sequence shown here is derived from an EMBL/GenBank/DDBJ whole genome shotgun (WGS) entry which is preliminary data.</text>
</comment>
<sequence length="325" mass="37623">MDIAVPSRFACLKIEDDDIRPQNNKPKEVKKKTEKKVIAKKSDIKDVKPPTDKSNNGAKKSSSNKQNTNVPATTANKKDKKKHNTQQWEQWKEKDDEIINGNYEADLQSAILLSTLDYEHNKELYRQYQEEHQKEKAQAQNKKKKNKAMSLEQFLNSGNNNKNKANSHNTEANAKVENELKDENFFEKIQMEAKEEFNKEQIKEKRKKREANIDEIISLAQCQQKLEDANARCAVLQVQVSKLKLENTAVKERNKTLCNILGQGEMKDKADVLLELEKLYSEKRELSEEVSKLHVLLEQERSKVAALTSDLHNNKHKDKKRKQKG</sequence>
<feature type="region of interest" description="Disordered" evidence="6">
    <location>
        <begin position="306"/>
        <end position="325"/>
    </location>
</feature>
<feature type="region of interest" description="Disordered" evidence="6">
    <location>
        <begin position="16"/>
        <end position="93"/>
    </location>
</feature>
<dbReference type="GO" id="GO:0007165">
    <property type="term" value="P:signal transduction"/>
    <property type="evidence" value="ECO:0007669"/>
    <property type="project" value="InterPro"/>
</dbReference>
<proteinExistence type="inferred from homology"/>
<dbReference type="OrthoDB" id="5864420at2759"/>
<dbReference type="Proteomes" id="UP000801492">
    <property type="component" value="Unassembled WGS sequence"/>
</dbReference>
<reference evidence="7" key="1">
    <citation type="submission" date="2019-08" db="EMBL/GenBank/DDBJ databases">
        <title>The genome of the North American firefly Photinus pyralis.</title>
        <authorList>
            <consortium name="Photinus pyralis genome working group"/>
            <person name="Fallon T.R."/>
            <person name="Sander Lower S.E."/>
            <person name="Weng J.-K."/>
        </authorList>
    </citation>
    <scope>NUCLEOTIDE SEQUENCE</scope>
    <source>
        <strain evidence="7">TRF0915ILg1</strain>
        <tissue evidence="7">Whole body</tissue>
    </source>
</reference>
<evidence type="ECO:0008006" key="9">
    <source>
        <dbReference type="Google" id="ProtNLM"/>
    </source>
</evidence>
<keyword evidence="4 5" id="KW-0175">Coiled coil</keyword>
<dbReference type="AlphaFoldDB" id="A0A8K0CJ88"/>
<organism evidence="7 8">
    <name type="scientific">Ignelater luminosus</name>
    <name type="common">Cucubano</name>
    <name type="synonym">Pyrophorus luminosus</name>
    <dbReference type="NCBI Taxonomy" id="2038154"/>
    <lineage>
        <taxon>Eukaryota</taxon>
        <taxon>Metazoa</taxon>
        <taxon>Ecdysozoa</taxon>
        <taxon>Arthropoda</taxon>
        <taxon>Hexapoda</taxon>
        <taxon>Insecta</taxon>
        <taxon>Pterygota</taxon>
        <taxon>Neoptera</taxon>
        <taxon>Endopterygota</taxon>
        <taxon>Coleoptera</taxon>
        <taxon>Polyphaga</taxon>
        <taxon>Elateriformia</taxon>
        <taxon>Elateroidea</taxon>
        <taxon>Elateridae</taxon>
        <taxon>Agrypninae</taxon>
        <taxon>Pyrophorini</taxon>
        <taxon>Ignelater</taxon>
    </lineage>
</organism>
<evidence type="ECO:0000256" key="4">
    <source>
        <dbReference type="ARBA" id="ARBA00023054"/>
    </source>
</evidence>
<name>A0A8K0CJ88_IGNLU</name>
<evidence type="ECO:0000256" key="6">
    <source>
        <dbReference type="SAM" id="MobiDB-lite"/>
    </source>
</evidence>
<feature type="compositionally biased region" description="Basic residues" evidence="6">
    <location>
        <begin position="314"/>
        <end position="325"/>
    </location>
</feature>
<feature type="coiled-coil region" evidence="5">
    <location>
        <begin position="219"/>
        <end position="303"/>
    </location>
</feature>
<evidence type="ECO:0000256" key="5">
    <source>
        <dbReference type="SAM" id="Coils"/>
    </source>
</evidence>
<accession>A0A8K0CJ88</accession>
<feature type="compositionally biased region" description="Basic and acidic residues" evidence="6">
    <location>
        <begin position="35"/>
        <end position="51"/>
    </location>
</feature>